<comment type="caution">
    <text evidence="3">The sequence shown here is derived from an EMBL/GenBank/DDBJ whole genome shotgun (WGS) entry which is preliminary data.</text>
</comment>
<keyword evidence="1" id="KW-1133">Transmembrane helix</keyword>
<keyword evidence="1" id="KW-0812">Transmembrane</keyword>
<name>A0A1F5MFZ8_9BACT</name>
<gene>
    <name evidence="3" type="ORF">A3J13_00610</name>
</gene>
<dbReference type="InterPro" id="IPR029044">
    <property type="entry name" value="Nucleotide-diphossugar_trans"/>
</dbReference>
<proteinExistence type="predicted"/>
<feature type="domain" description="Glycosyltransferase 2-like" evidence="2">
    <location>
        <begin position="3"/>
        <end position="140"/>
    </location>
</feature>
<dbReference type="InterPro" id="IPR001173">
    <property type="entry name" value="Glyco_trans_2-like"/>
</dbReference>
<dbReference type="EMBL" id="MFDU01000023">
    <property type="protein sequence ID" value="OGE64287.1"/>
    <property type="molecule type" value="Genomic_DNA"/>
</dbReference>
<dbReference type="Pfam" id="PF00535">
    <property type="entry name" value="Glycos_transf_2"/>
    <property type="match status" value="1"/>
</dbReference>
<organism evidence="3 4">
    <name type="scientific">Candidatus Daviesbacteria bacterium RIFCSPLOWO2_02_FULL_36_8</name>
    <dbReference type="NCBI Taxonomy" id="1797793"/>
    <lineage>
        <taxon>Bacteria</taxon>
        <taxon>Candidatus Daviesiibacteriota</taxon>
    </lineage>
</organism>
<dbReference type="Proteomes" id="UP000183317">
    <property type="component" value="Unassembled WGS sequence"/>
</dbReference>
<dbReference type="AlphaFoldDB" id="A0A1F5MFZ8"/>
<dbReference type="CDD" id="cd02511">
    <property type="entry name" value="Beta4Glucosyltransferase"/>
    <property type="match status" value="1"/>
</dbReference>
<protein>
    <recommendedName>
        <fullName evidence="2">Glycosyltransferase 2-like domain-containing protein</fullName>
    </recommendedName>
</protein>
<reference evidence="3 4" key="1">
    <citation type="journal article" date="2016" name="Nat. Commun.">
        <title>Thousands of microbial genomes shed light on interconnected biogeochemical processes in an aquifer system.</title>
        <authorList>
            <person name="Anantharaman K."/>
            <person name="Brown C.T."/>
            <person name="Hug L.A."/>
            <person name="Sharon I."/>
            <person name="Castelle C.J."/>
            <person name="Probst A.J."/>
            <person name="Thomas B.C."/>
            <person name="Singh A."/>
            <person name="Wilkins M.J."/>
            <person name="Karaoz U."/>
            <person name="Brodie E.L."/>
            <person name="Williams K.H."/>
            <person name="Hubbard S.S."/>
            <person name="Banfield J.F."/>
        </authorList>
    </citation>
    <scope>NUCLEOTIDE SEQUENCE [LARGE SCALE GENOMIC DNA]</scope>
</reference>
<evidence type="ECO:0000313" key="4">
    <source>
        <dbReference type="Proteomes" id="UP000183317"/>
    </source>
</evidence>
<sequence length="251" mass="29785">MISVVYVNYNEAEKLEKSFQTIKNFAQEIVVLDLGSSDHTKEVCKKFNVKLLKHEKVEYVELVRNYAISKANGDWILVLDPDEEISLKLRSTLEDITKQDKFVAVNIPRKNIFLNKWISHTNWWPDKHIRFFRRGAVHWNKKIHSYPNVDGNVLDLGANENLAIIHFGYHSLSDFIERQNKYSGIEAENLFSIGERFSYFKLIWKPIREFLVRYIKHAGFLDGFYGFALTFLMMIYQIEIMIKLWEREKQN</sequence>
<keyword evidence="1" id="KW-0472">Membrane</keyword>
<dbReference type="PANTHER" id="PTHR43630:SF2">
    <property type="entry name" value="GLYCOSYLTRANSFERASE"/>
    <property type="match status" value="1"/>
</dbReference>
<dbReference type="Gene3D" id="3.90.550.10">
    <property type="entry name" value="Spore Coat Polysaccharide Biosynthesis Protein SpsA, Chain A"/>
    <property type="match status" value="1"/>
</dbReference>
<evidence type="ECO:0000313" key="3">
    <source>
        <dbReference type="EMBL" id="OGE64287.1"/>
    </source>
</evidence>
<evidence type="ECO:0000256" key="1">
    <source>
        <dbReference type="SAM" id="Phobius"/>
    </source>
</evidence>
<evidence type="ECO:0000259" key="2">
    <source>
        <dbReference type="Pfam" id="PF00535"/>
    </source>
</evidence>
<accession>A0A1F5MFZ8</accession>
<dbReference type="SUPFAM" id="SSF53448">
    <property type="entry name" value="Nucleotide-diphospho-sugar transferases"/>
    <property type="match status" value="1"/>
</dbReference>
<dbReference type="PANTHER" id="PTHR43630">
    <property type="entry name" value="POLY-BETA-1,6-N-ACETYL-D-GLUCOSAMINE SYNTHASE"/>
    <property type="match status" value="1"/>
</dbReference>
<feature type="transmembrane region" description="Helical" evidence="1">
    <location>
        <begin position="223"/>
        <end position="242"/>
    </location>
</feature>